<dbReference type="AlphaFoldDB" id="A0A2K3JRQ6"/>
<reference evidence="1 2" key="2">
    <citation type="journal article" date="2017" name="Front. Plant Sci.">
        <title>Gene Classification and Mining of Molecular Markers Useful in Red Clover (Trifolium pratense) Breeding.</title>
        <authorList>
            <person name="Istvanek J."/>
            <person name="Dluhosova J."/>
            <person name="Dluhos P."/>
            <person name="Patkova L."/>
            <person name="Nedelnik J."/>
            <person name="Repkova J."/>
        </authorList>
    </citation>
    <scope>NUCLEOTIDE SEQUENCE [LARGE SCALE GENOMIC DNA]</scope>
    <source>
        <strain evidence="2">cv. Tatra</strain>
        <tissue evidence="1">Young leaves</tissue>
    </source>
</reference>
<evidence type="ECO:0000313" key="1">
    <source>
        <dbReference type="EMBL" id="PNX56721.1"/>
    </source>
</evidence>
<gene>
    <name evidence="1" type="ORF">L195_g050026</name>
</gene>
<reference evidence="1 2" key="1">
    <citation type="journal article" date="2014" name="Am. J. Bot.">
        <title>Genome assembly and annotation for red clover (Trifolium pratense; Fabaceae).</title>
        <authorList>
            <person name="Istvanek J."/>
            <person name="Jaros M."/>
            <person name="Krenek A."/>
            <person name="Repkova J."/>
        </authorList>
    </citation>
    <scope>NUCLEOTIDE SEQUENCE [LARGE SCALE GENOMIC DNA]</scope>
    <source>
        <strain evidence="2">cv. Tatra</strain>
        <tissue evidence="1">Young leaves</tissue>
    </source>
</reference>
<organism evidence="1 2">
    <name type="scientific">Trifolium pratense</name>
    <name type="common">Red clover</name>
    <dbReference type="NCBI Taxonomy" id="57577"/>
    <lineage>
        <taxon>Eukaryota</taxon>
        <taxon>Viridiplantae</taxon>
        <taxon>Streptophyta</taxon>
        <taxon>Embryophyta</taxon>
        <taxon>Tracheophyta</taxon>
        <taxon>Spermatophyta</taxon>
        <taxon>Magnoliopsida</taxon>
        <taxon>eudicotyledons</taxon>
        <taxon>Gunneridae</taxon>
        <taxon>Pentapetalae</taxon>
        <taxon>rosids</taxon>
        <taxon>fabids</taxon>
        <taxon>Fabales</taxon>
        <taxon>Fabaceae</taxon>
        <taxon>Papilionoideae</taxon>
        <taxon>50 kb inversion clade</taxon>
        <taxon>NPAAA clade</taxon>
        <taxon>Hologalegina</taxon>
        <taxon>IRL clade</taxon>
        <taxon>Trifolieae</taxon>
        <taxon>Trifolium</taxon>
    </lineage>
</organism>
<dbReference type="Proteomes" id="UP000236291">
    <property type="component" value="Unassembled WGS sequence"/>
</dbReference>
<comment type="caution">
    <text evidence="1">The sequence shown here is derived from an EMBL/GenBank/DDBJ whole genome shotgun (WGS) entry which is preliminary data.</text>
</comment>
<accession>A0A2K3JRQ6</accession>
<evidence type="ECO:0000313" key="2">
    <source>
        <dbReference type="Proteomes" id="UP000236291"/>
    </source>
</evidence>
<sequence length="66" mass="7286">GEQELFQSSGVIIENDGNNGHIVLTSANLIRHPTEEDVVEDKLADSLKVSMVYVMSLNLSNLLQYP</sequence>
<proteinExistence type="predicted"/>
<feature type="non-terminal residue" evidence="1">
    <location>
        <position position="1"/>
    </location>
</feature>
<name>A0A2K3JRQ6_TRIPR</name>
<protein>
    <submittedName>
        <fullName evidence="1">Uncharacterized protein</fullName>
    </submittedName>
</protein>
<dbReference type="EMBL" id="ASHM01075157">
    <property type="protein sequence ID" value="PNX56721.1"/>
    <property type="molecule type" value="Genomic_DNA"/>
</dbReference>